<organism evidence="2 3">
    <name type="scientific">Sporormia fimetaria CBS 119925</name>
    <dbReference type="NCBI Taxonomy" id="1340428"/>
    <lineage>
        <taxon>Eukaryota</taxon>
        <taxon>Fungi</taxon>
        <taxon>Dikarya</taxon>
        <taxon>Ascomycota</taxon>
        <taxon>Pezizomycotina</taxon>
        <taxon>Dothideomycetes</taxon>
        <taxon>Pleosporomycetidae</taxon>
        <taxon>Pleosporales</taxon>
        <taxon>Sporormiaceae</taxon>
        <taxon>Sporormia</taxon>
    </lineage>
</organism>
<protein>
    <submittedName>
        <fullName evidence="2">Uncharacterized protein</fullName>
    </submittedName>
</protein>
<feature type="compositionally biased region" description="Basic and acidic residues" evidence="1">
    <location>
        <begin position="182"/>
        <end position="210"/>
    </location>
</feature>
<feature type="region of interest" description="Disordered" evidence="1">
    <location>
        <begin position="752"/>
        <end position="849"/>
    </location>
</feature>
<keyword evidence="3" id="KW-1185">Reference proteome</keyword>
<dbReference type="Proteomes" id="UP000799440">
    <property type="component" value="Unassembled WGS sequence"/>
</dbReference>
<feature type="compositionally biased region" description="Polar residues" evidence="1">
    <location>
        <begin position="65"/>
        <end position="84"/>
    </location>
</feature>
<feature type="compositionally biased region" description="Pro residues" evidence="1">
    <location>
        <begin position="13"/>
        <end position="25"/>
    </location>
</feature>
<feature type="region of interest" description="Disordered" evidence="1">
    <location>
        <begin position="1"/>
        <end position="134"/>
    </location>
</feature>
<evidence type="ECO:0000256" key="1">
    <source>
        <dbReference type="SAM" id="MobiDB-lite"/>
    </source>
</evidence>
<feature type="region of interest" description="Disordered" evidence="1">
    <location>
        <begin position="509"/>
        <end position="569"/>
    </location>
</feature>
<feature type="compositionally biased region" description="Low complexity" evidence="1">
    <location>
        <begin position="297"/>
        <end position="319"/>
    </location>
</feature>
<feature type="compositionally biased region" description="Basic and acidic residues" evidence="1">
    <location>
        <begin position="50"/>
        <end position="64"/>
    </location>
</feature>
<name>A0A6A6VKX0_9PLEO</name>
<feature type="region of interest" description="Disordered" evidence="1">
    <location>
        <begin position="180"/>
        <end position="380"/>
    </location>
</feature>
<sequence length="885" mass="96648">MSTTEEHKKRPPPIHIPANEPPRCTPGPNAFALAAKAKQEEANKQSAETASREPPTEEVVDHQADPQTRTTTSSHGSVMTTFTNIMMELGMSPRKSDARSSTATSRHGSTARSRHSTRSGHSAASGLQLPPADDSDLTLRSFVNNGEAHYMYKVEEETDRTVRADVEDRAEQKYFKLIGQHPAEERPDDHIEQAGRYAEVDDNKKTEAPKSPKKKIFGMSIPTFGKSTVSVSPAPAMPSKAAEILGATRLTSSPAPAKRRDMPSLPWRPPPRSETSKSLPALYDNESQSGRQKHQHSIPSRNPSSPRKSKASGSSQQGSNWNTQPSVNQDAPRRSPSKATHSKKKHSVQLSDNSIPVLNLGSSADPVPSNGKPSPTKFRPYQAEEYAKLVEAPQVLSSRAEVFAGAVELEGDVPENVTKQKDTESPTAYPEWWLNERAKGFPNAQNDLPALPPAFYSPADFARSLFEDGHPSHNTDKNRFLFNIDPRRDVSSSQRSATSLLVHCDFEPDPTAITADMPGSTPQAQPLGPDTGPPTRAGRPDPQQDAGSSRVAQTTGVTQPAERSSKLTDILENVSPSKTGYNYDFQAHNPSAVPSPLNNGQQFDPLSVPGQPPAWSGQLPDGSNILNHFFQCHSHMDVLGRTLYDMVEDSTKDAREASKSITDNQDAMLATLEQRFEDLKADITAVGRASERASEGSQAVILKVDGLVESIRNEFMERLNKQAQKTSDLSSSIKALQNAVQELQRTVDKRAAPYDSAPPGVSHPLPPMQPPNPFNHHLPQHRSQPSLAGYPENTSNGLPPGVNEMRNEVRYPNYNYSGVQNQQWGRPGTAGRDGRDENSGFPSSNAYYHGSPAQGRNAFMGQGYNNGFYTDSGDEHSYGYSQMAK</sequence>
<evidence type="ECO:0000313" key="3">
    <source>
        <dbReference type="Proteomes" id="UP000799440"/>
    </source>
</evidence>
<feature type="compositionally biased region" description="Polar residues" evidence="1">
    <location>
        <begin position="348"/>
        <end position="362"/>
    </location>
</feature>
<feature type="compositionally biased region" description="Polar residues" evidence="1">
    <location>
        <begin position="814"/>
        <end position="824"/>
    </location>
</feature>
<feature type="compositionally biased region" description="Pro residues" evidence="1">
    <location>
        <begin position="764"/>
        <end position="773"/>
    </location>
</feature>
<gene>
    <name evidence="2" type="ORF">M011DRAFT_473773</name>
</gene>
<feature type="compositionally biased region" description="Polar residues" evidence="1">
    <location>
        <begin position="320"/>
        <end position="329"/>
    </location>
</feature>
<feature type="compositionally biased region" description="Polar residues" evidence="1">
    <location>
        <begin position="781"/>
        <end position="797"/>
    </location>
</feature>
<dbReference type="OrthoDB" id="3796126at2759"/>
<feature type="compositionally biased region" description="Polar residues" evidence="1">
    <location>
        <begin position="545"/>
        <end position="562"/>
    </location>
</feature>
<dbReference type="EMBL" id="MU006562">
    <property type="protein sequence ID" value="KAF2751272.1"/>
    <property type="molecule type" value="Genomic_DNA"/>
</dbReference>
<accession>A0A6A6VKX0</accession>
<reference evidence="2" key="1">
    <citation type="journal article" date="2020" name="Stud. Mycol.">
        <title>101 Dothideomycetes genomes: a test case for predicting lifestyles and emergence of pathogens.</title>
        <authorList>
            <person name="Haridas S."/>
            <person name="Albert R."/>
            <person name="Binder M."/>
            <person name="Bloem J."/>
            <person name="Labutti K."/>
            <person name="Salamov A."/>
            <person name="Andreopoulos B."/>
            <person name="Baker S."/>
            <person name="Barry K."/>
            <person name="Bills G."/>
            <person name="Bluhm B."/>
            <person name="Cannon C."/>
            <person name="Castanera R."/>
            <person name="Culley D."/>
            <person name="Daum C."/>
            <person name="Ezra D."/>
            <person name="Gonzalez J."/>
            <person name="Henrissat B."/>
            <person name="Kuo A."/>
            <person name="Liang C."/>
            <person name="Lipzen A."/>
            <person name="Lutzoni F."/>
            <person name="Magnuson J."/>
            <person name="Mondo S."/>
            <person name="Nolan M."/>
            <person name="Ohm R."/>
            <person name="Pangilinan J."/>
            <person name="Park H.-J."/>
            <person name="Ramirez L."/>
            <person name="Alfaro M."/>
            <person name="Sun H."/>
            <person name="Tritt A."/>
            <person name="Yoshinaga Y."/>
            <person name="Zwiers L.-H."/>
            <person name="Turgeon B."/>
            <person name="Goodwin S."/>
            <person name="Spatafora J."/>
            <person name="Crous P."/>
            <person name="Grigoriev I."/>
        </authorList>
    </citation>
    <scope>NUCLEOTIDE SEQUENCE</scope>
    <source>
        <strain evidence="2">CBS 119925</strain>
    </source>
</reference>
<proteinExistence type="predicted"/>
<dbReference type="AlphaFoldDB" id="A0A6A6VKX0"/>
<feature type="compositionally biased region" description="Polar residues" evidence="1">
    <location>
        <begin position="99"/>
        <end position="111"/>
    </location>
</feature>
<evidence type="ECO:0000313" key="2">
    <source>
        <dbReference type="EMBL" id="KAF2751272.1"/>
    </source>
</evidence>